<comment type="caution">
    <text evidence="2">The sequence shown here is derived from an EMBL/GenBank/DDBJ whole genome shotgun (WGS) entry which is preliminary data.</text>
</comment>
<gene>
    <name evidence="2" type="ORF">FHU39_002470</name>
</gene>
<protein>
    <submittedName>
        <fullName evidence="2">Pimeloyl-ACP methyl ester carboxylesterase</fullName>
    </submittedName>
</protein>
<dbReference type="SUPFAM" id="SSF53474">
    <property type="entry name" value="alpha/beta-Hydrolases"/>
    <property type="match status" value="1"/>
</dbReference>
<sequence>MTHDRFAQLPHGIRVCYRVTGDDGGIPVLLISGMSQDLTIWPQEFVDGLVAYGFRVIQHDNRDIGRSTPMSTRPPSLLHQLRGRARPDAYTLEDMAQDSVGLLDHLGVERAHLIGQSMGGMIAQTIAAHHPERVLTLTSMYSTTGAPGVGGVAWSTKLKIAKRPPRGKSEFIARHLEFTAHLAGRRYPIDPVVETAVATTAWERRGVAGAAGIARQIQAIQASGDRSKAVSAITAPTLVIHGDRDLIVHPSGGRATADTIAGAEFVSVEGMGHHFAPALVEPLLERISAHLRAARPSPHV</sequence>
<dbReference type="EMBL" id="JACHVQ010000001">
    <property type="protein sequence ID" value="MBB2892486.1"/>
    <property type="molecule type" value="Genomic_DNA"/>
</dbReference>
<reference evidence="2 3" key="1">
    <citation type="submission" date="2020-08" db="EMBL/GenBank/DDBJ databases">
        <title>Sequencing the genomes of 1000 actinobacteria strains.</title>
        <authorList>
            <person name="Klenk H.-P."/>
        </authorList>
    </citation>
    <scope>NUCLEOTIDE SEQUENCE [LARGE SCALE GENOMIC DNA]</scope>
    <source>
        <strain evidence="2 3">DSM 105369</strain>
    </source>
</reference>
<proteinExistence type="predicted"/>
<dbReference type="GO" id="GO:0004806">
    <property type="term" value="F:triacylglycerol lipase activity"/>
    <property type="evidence" value="ECO:0007669"/>
    <property type="project" value="TreeGrafter"/>
</dbReference>
<accession>A0A839NA10</accession>
<feature type="domain" description="AB hydrolase-1" evidence="1">
    <location>
        <begin position="27"/>
        <end position="274"/>
    </location>
</feature>
<evidence type="ECO:0000313" key="3">
    <source>
        <dbReference type="Proteomes" id="UP000559182"/>
    </source>
</evidence>
<keyword evidence="3" id="KW-1185">Reference proteome</keyword>
<dbReference type="RefSeq" id="WP_183320641.1">
    <property type="nucleotide sequence ID" value="NZ_JACHVQ010000001.1"/>
</dbReference>
<dbReference type="InterPro" id="IPR050471">
    <property type="entry name" value="AB_hydrolase"/>
</dbReference>
<dbReference type="Proteomes" id="UP000559182">
    <property type="component" value="Unassembled WGS sequence"/>
</dbReference>
<dbReference type="InterPro" id="IPR029058">
    <property type="entry name" value="AB_hydrolase_fold"/>
</dbReference>
<dbReference type="Gene3D" id="3.40.50.1820">
    <property type="entry name" value="alpha/beta hydrolase"/>
    <property type="match status" value="1"/>
</dbReference>
<dbReference type="Pfam" id="PF00561">
    <property type="entry name" value="Abhydrolase_1"/>
    <property type="match status" value="1"/>
</dbReference>
<evidence type="ECO:0000259" key="1">
    <source>
        <dbReference type="Pfam" id="PF00561"/>
    </source>
</evidence>
<organism evidence="2 3">
    <name type="scientific">Flexivirga oryzae</name>
    <dbReference type="NCBI Taxonomy" id="1794944"/>
    <lineage>
        <taxon>Bacteria</taxon>
        <taxon>Bacillati</taxon>
        <taxon>Actinomycetota</taxon>
        <taxon>Actinomycetes</taxon>
        <taxon>Micrococcales</taxon>
        <taxon>Dermacoccaceae</taxon>
        <taxon>Flexivirga</taxon>
    </lineage>
</organism>
<dbReference type="InterPro" id="IPR000073">
    <property type="entry name" value="AB_hydrolase_1"/>
</dbReference>
<name>A0A839NA10_9MICO</name>
<evidence type="ECO:0000313" key="2">
    <source>
        <dbReference type="EMBL" id="MBB2892486.1"/>
    </source>
</evidence>
<dbReference type="PANTHER" id="PTHR43433:SF5">
    <property type="entry name" value="AB HYDROLASE-1 DOMAIN-CONTAINING PROTEIN"/>
    <property type="match status" value="1"/>
</dbReference>
<dbReference type="PANTHER" id="PTHR43433">
    <property type="entry name" value="HYDROLASE, ALPHA/BETA FOLD FAMILY PROTEIN"/>
    <property type="match status" value="1"/>
</dbReference>
<dbReference type="AlphaFoldDB" id="A0A839NA10"/>
<dbReference type="GO" id="GO:0046503">
    <property type="term" value="P:glycerolipid catabolic process"/>
    <property type="evidence" value="ECO:0007669"/>
    <property type="project" value="TreeGrafter"/>
</dbReference>